<feature type="domain" description="Lipin N-terminal" evidence="2">
    <location>
        <begin position="4"/>
        <end position="105"/>
    </location>
</feature>
<reference evidence="3 4" key="1">
    <citation type="journal article" date="2024" name="bioRxiv">
        <title>Comparative genomics of Cryptococcus and Kwoniella reveals pathogenesis evolution and contrasting karyotype dynamics via intercentromeric recombination or chromosome fusion.</title>
        <authorList>
            <person name="Coelho M.A."/>
            <person name="David-Palma M."/>
            <person name="Shea T."/>
            <person name="Bowers K."/>
            <person name="McGinley-Smith S."/>
            <person name="Mohammad A.W."/>
            <person name="Gnirke A."/>
            <person name="Yurkov A.M."/>
            <person name="Nowrousian M."/>
            <person name="Sun S."/>
            <person name="Cuomo C.A."/>
            <person name="Heitman J."/>
        </authorList>
    </citation>
    <scope>NUCLEOTIDE SEQUENCE [LARGE SCALE GENOMIC DNA]</scope>
    <source>
        <strain evidence="3 4">CBS 13917</strain>
    </source>
</reference>
<feature type="compositionally biased region" description="Low complexity" evidence="1">
    <location>
        <begin position="180"/>
        <end position="198"/>
    </location>
</feature>
<dbReference type="GeneID" id="92181816"/>
<evidence type="ECO:0000256" key="1">
    <source>
        <dbReference type="SAM" id="MobiDB-lite"/>
    </source>
</evidence>
<evidence type="ECO:0000313" key="4">
    <source>
        <dbReference type="Proteomes" id="UP001388673"/>
    </source>
</evidence>
<organism evidence="3 4">
    <name type="scientific">Kwoniella newhampshirensis</name>
    <dbReference type="NCBI Taxonomy" id="1651941"/>
    <lineage>
        <taxon>Eukaryota</taxon>
        <taxon>Fungi</taxon>
        <taxon>Dikarya</taxon>
        <taxon>Basidiomycota</taxon>
        <taxon>Agaricomycotina</taxon>
        <taxon>Tremellomycetes</taxon>
        <taxon>Tremellales</taxon>
        <taxon>Cryptococcaceae</taxon>
        <taxon>Kwoniella</taxon>
    </lineage>
</organism>
<feature type="region of interest" description="Disordered" evidence="1">
    <location>
        <begin position="180"/>
        <end position="260"/>
    </location>
</feature>
<dbReference type="GO" id="GO:0009062">
    <property type="term" value="P:fatty acid catabolic process"/>
    <property type="evidence" value="ECO:0007669"/>
    <property type="project" value="TreeGrafter"/>
</dbReference>
<feature type="compositionally biased region" description="Basic and acidic residues" evidence="1">
    <location>
        <begin position="311"/>
        <end position="321"/>
    </location>
</feature>
<dbReference type="PANTHER" id="PTHR12181">
    <property type="entry name" value="LIPIN"/>
    <property type="match status" value="1"/>
</dbReference>
<dbReference type="GO" id="GO:0019432">
    <property type="term" value="P:triglyceride biosynthetic process"/>
    <property type="evidence" value="ECO:0007669"/>
    <property type="project" value="TreeGrafter"/>
</dbReference>
<feature type="compositionally biased region" description="Low complexity" evidence="1">
    <location>
        <begin position="349"/>
        <end position="358"/>
    </location>
</feature>
<proteinExistence type="predicted"/>
<dbReference type="Pfam" id="PF04571">
    <property type="entry name" value="Lipin_N"/>
    <property type="match status" value="1"/>
</dbReference>
<dbReference type="EMBL" id="JBCAWK010000008">
    <property type="protein sequence ID" value="KAK8850639.1"/>
    <property type="molecule type" value="Genomic_DNA"/>
</dbReference>
<feature type="region of interest" description="Disordered" evidence="1">
    <location>
        <begin position="297"/>
        <end position="367"/>
    </location>
</feature>
<evidence type="ECO:0000259" key="2">
    <source>
        <dbReference type="Pfam" id="PF04571"/>
    </source>
</evidence>
<feature type="compositionally biased region" description="Basic and acidic residues" evidence="1">
    <location>
        <begin position="231"/>
        <end position="245"/>
    </location>
</feature>
<sequence length="467" mass="50445">MQYLSKAYNYYSGINPATLSGAIDVIVVRHVAKDGAVTLSSSPFHVRFGKLQVLRAAEKRVTIRLPNNLPPPHIAPFGMKVGETGEAFFVVETDEEVPEDLLTSPPELPPSPPMSDEEIAVKNHAGPSLTNEPFGETEQQVEHDEVLDEVDFLDLNAPATQPKSFLNSASSLIPSIPFISPSSSQSGSSSPGQSAGPAANPRQSHPAPAVSGTNPEPNPMDAAPGESTDLPAHDEKLSETDDALPKVKSGQGEGPEVVYGKDVVLDMAGYHSSKSPQVDSPPHDSLIETLIQDLLTSVQPALDRPPLPNHRVTEPDLHPFDDTDADTDLPSLHSLSLSPSSRRFDRGQSEPPEQSPSRSRSRDVPVRQAMEMEWDWTKGRSKVDMERSASGPIPQVTTHRHETLTGKLKNVEENPHLFVLELPNHTHTFELALCDGFMQEGATVSGGVTVQANVRTPSAKLALFVTE</sequence>
<dbReference type="InterPro" id="IPR007651">
    <property type="entry name" value="Lipin_N"/>
</dbReference>
<dbReference type="KEGG" id="kne:92181816"/>
<dbReference type="GO" id="GO:0008195">
    <property type="term" value="F:phosphatidate phosphatase activity"/>
    <property type="evidence" value="ECO:0007669"/>
    <property type="project" value="TreeGrafter"/>
</dbReference>
<dbReference type="GO" id="GO:0005634">
    <property type="term" value="C:nucleus"/>
    <property type="evidence" value="ECO:0007669"/>
    <property type="project" value="TreeGrafter"/>
</dbReference>
<feature type="region of interest" description="Disordered" evidence="1">
    <location>
        <begin position="98"/>
        <end position="118"/>
    </location>
</feature>
<name>A0AAW0YJX8_9TREE</name>
<evidence type="ECO:0000313" key="3">
    <source>
        <dbReference type="EMBL" id="KAK8850639.1"/>
    </source>
</evidence>
<protein>
    <recommendedName>
        <fullName evidence="2">Lipin N-terminal domain-containing protein</fullName>
    </recommendedName>
</protein>
<dbReference type="PANTHER" id="PTHR12181:SF12">
    <property type="entry name" value="PHOSPHATIDATE PHOSPHATASE"/>
    <property type="match status" value="1"/>
</dbReference>
<dbReference type="Proteomes" id="UP001388673">
    <property type="component" value="Unassembled WGS sequence"/>
</dbReference>
<accession>A0AAW0YJX8</accession>
<dbReference type="InterPro" id="IPR026058">
    <property type="entry name" value="LIPIN"/>
</dbReference>
<keyword evidence="4" id="KW-1185">Reference proteome</keyword>
<feature type="compositionally biased region" description="Low complexity" evidence="1">
    <location>
        <begin position="329"/>
        <end position="341"/>
    </location>
</feature>
<comment type="caution">
    <text evidence="3">The sequence shown here is derived from an EMBL/GenBank/DDBJ whole genome shotgun (WGS) entry which is preliminary data.</text>
</comment>
<gene>
    <name evidence="3" type="ORF">IAR55_004558</name>
</gene>
<dbReference type="AlphaFoldDB" id="A0AAW0YJX8"/>
<dbReference type="RefSeq" id="XP_066802070.1">
    <property type="nucleotide sequence ID" value="XM_066947656.1"/>
</dbReference>